<evidence type="ECO:0008006" key="10">
    <source>
        <dbReference type="Google" id="ProtNLM"/>
    </source>
</evidence>
<comment type="similarity">
    <text evidence="6">Belongs to the cytochrome P450 family.</text>
</comment>
<keyword evidence="9" id="KW-1185">Reference proteome</keyword>
<dbReference type="PROSITE" id="PS00086">
    <property type="entry name" value="CYTOCHROME_P450"/>
    <property type="match status" value="1"/>
</dbReference>
<evidence type="ECO:0000256" key="6">
    <source>
        <dbReference type="RuleBase" id="RU000461"/>
    </source>
</evidence>
<dbReference type="EMBL" id="JACEFO010000302">
    <property type="protein sequence ID" value="KAF8775564.1"/>
    <property type="molecule type" value="Genomic_DNA"/>
</dbReference>
<name>A0A835KSA6_9POAL</name>
<evidence type="ECO:0000256" key="1">
    <source>
        <dbReference type="ARBA" id="ARBA00022617"/>
    </source>
</evidence>
<evidence type="ECO:0000256" key="7">
    <source>
        <dbReference type="SAM" id="SignalP"/>
    </source>
</evidence>
<reference evidence="8" key="1">
    <citation type="submission" date="2020-07" db="EMBL/GenBank/DDBJ databases">
        <title>Genome sequence and genetic diversity analysis of an under-domesticated orphan crop, white fonio (Digitaria exilis).</title>
        <authorList>
            <person name="Bennetzen J.L."/>
            <person name="Chen S."/>
            <person name="Ma X."/>
            <person name="Wang X."/>
            <person name="Yssel A.E.J."/>
            <person name="Chaluvadi S.R."/>
            <person name="Johnson M."/>
            <person name="Gangashetty P."/>
            <person name="Hamidou F."/>
            <person name="Sanogo M.D."/>
            <person name="Zwaenepoel A."/>
            <person name="Wallace J."/>
            <person name="Van De Peer Y."/>
            <person name="Van Deynze A."/>
        </authorList>
    </citation>
    <scope>NUCLEOTIDE SEQUENCE</scope>
    <source>
        <tissue evidence="8">Leaves</tissue>
    </source>
</reference>
<proteinExistence type="inferred from homology"/>
<evidence type="ECO:0000313" key="8">
    <source>
        <dbReference type="EMBL" id="KAF8775564.1"/>
    </source>
</evidence>
<dbReference type="GO" id="GO:0020037">
    <property type="term" value="F:heme binding"/>
    <property type="evidence" value="ECO:0007669"/>
    <property type="project" value="InterPro"/>
</dbReference>
<dbReference type="InterPro" id="IPR050651">
    <property type="entry name" value="Plant_Cytochrome_P450_Monoox"/>
</dbReference>
<evidence type="ECO:0000256" key="2">
    <source>
        <dbReference type="ARBA" id="ARBA00022723"/>
    </source>
</evidence>
<accession>A0A835KSA6</accession>
<dbReference type="PRINTS" id="PR00463">
    <property type="entry name" value="EP450I"/>
</dbReference>
<dbReference type="Pfam" id="PF00067">
    <property type="entry name" value="p450"/>
    <property type="match status" value="1"/>
</dbReference>
<organism evidence="8 9">
    <name type="scientific">Digitaria exilis</name>
    <dbReference type="NCBI Taxonomy" id="1010633"/>
    <lineage>
        <taxon>Eukaryota</taxon>
        <taxon>Viridiplantae</taxon>
        <taxon>Streptophyta</taxon>
        <taxon>Embryophyta</taxon>
        <taxon>Tracheophyta</taxon>
        <taxon>Spermatophyta</taxon>
        <taxon>Magnoliopsida</taxon>
        <taxon>Liliopsida</taxon>
        <taxon>Poales</taxon>
        <taxon>Poaceae</taxon>
        <taxon>PACMAD clade</taxon>
        <taxon>Panicoideae</taxon>
        <taxon>Panicodae</taxon>
        <taxon>Paniceae</taxon>
        <taxon>Anthephorinae</taxon>
        <taxon>Digitaria</taxon>
    </lineage>
</organism>
<dbReference type="GO" id="GO:0016705">
    <property type="term" value="F:oxidoreductase activity, acting on paired donors, with incorporation or reduction of molecular oxygen"/>
    <property type="evidence" value="ECO:0007669"/>
    <property type="project" value="InterPro"/>
</dbReference>
<gene>
    <name evidence="8" type="ORF">HU200_004337</name>
</gene>
<dbReference type="Proteomes" id="UP000636709">
    <property type="component" value="Unassembled WGS sequence"/>
</dbReference>
<evidence type="ECO:0000313" key="9">
    <source>
        <dbReference type="Proteomes" id="UP000636709"/>
    </source>
</evidence>
<dbReference type="SUPFAM" id="SSF48264">
    <property type="entry name" value="Cytochrome P450"/>
    <property type="match status" value="1"/>
</dbReference>
<sequence>MAYLVLLSFLFLFATHRLLSRRRHGKTSSQKLPPSPPLAVPVLGHLHLLEKPLHQSLARLAARYGPVFSLRLGSRHAVVVSSADFAKECFTEHDLTFASSPRFPTLALMTYGGTTIGNCVYGPYWRHLRRVATVHLLSARRVSSMLPAIGAELRAMVRRMHRATLRRRLFELALSSLMENIAHTRTSRAVDDADTDMSPEAQEFTESLDVLVPLLGAANTWDFLPILQWFDVLGVKNKIAAAVRTRDALFQRLIDTERRRLEDGVESEKMGMMGVLLSLQKSEPEKYSDDVIMALCFSMFTAGTETTAGTTEWAMSLLLNHPEVIKKAQAEMDASVGTSRLLDADDVPRLGYLQGILNEALRLYPAVPLLIPHESTADCTVGGHHIPGGTLLFVNVYAIHRDPKVWADPTAFKPERFMDGSAEGSLFMPFGMGRRKCPGETLALRTLGLVLGTLIQCFDWDTVGGVAGVDMTEGVGLNLPRAVPLEAMCKPRQVMLGVLENL</sequence>
<keyword evidence="1 5" id="KW-0349">Heme</keyword>
<dbReference type="InterPro" id="IPR001128">
    <property type="entry name" value="Cyt_P450"/>
</dbReference>
<evidence type="ECO:0000256" key="5">
    <source>
        <dbReference type="PIRSR" id="PIRSR602401-1"/>
    </source>
</evidence>
<dbReference type="AlphaFoldDB" id="A0A835KSA6"/>
<dbReference type="Gene3D" id="1.10.630.10">
    <property type="entry name" value="Cytochrome P450"/>
    <property type="match status" value="1"/>
</dbReference>
<comment type="caution">
    <text evidence="8">The sequence shown here is derived from an EMBL/GenBank/DDBJ whole genome shotgun (WGS) entry which is preliminary data.</text>
</comment>
<feature type="signal peptide" evidence="7">
    <location>
        <begin position="1"/>
        <end position="20"/>
    </location>
</feature>
<keyword evidence="4 5" id="KW-0408">Iron</keyword>
<dbReference type="PANTHER" id="PTHR47947:SF53">
    <property type="entry name" value="CYTOCHROME P450"/>
    <property type="match status" value="1"/>
</dbReference>
<dbReference type="InterPro" id="IPR036396">
    <property type="entry name" value="Cyt_P450_sf"/>
</dbReference>
<dbReference type="FunFam" id="1.10.630.10:FF:000026">
    <property type="entry name" value="Cytochrome P450 82C4"/>
    <property type="match status" value="1"/>
</dbReference>
<comment type="cofactor">
    <cofactor evidence="5">
        <name>heme</name>
        <dbReference type="ChEBI" id="CHEBI:30413"/>
    </cofactor>
</comment>
<feature type="binding site" description="axial binding residue" evidence="5">
    <location>
        <position position="437"/>
    </location>
    <ligand>
        <name>heme</name>
        <dbReference type="ChEBI" id="CHEBI:30413"/>
    </ligand>
    <ligandPart>
        <name>Fe</name>
        <dbReference type="ChEBI" id="CHEBI:18248"/>
    </ligandPart>
</feature>
<dbReference type="PANTHER" id="PTHR47947">
    <property type="entry name" value="CYTOCHROME P450 82C3-RELATED"/>
    <property type="match status" value="1"/>
</dbReference>
<dbReference type="InterPro" id="IPR017972">
    <property type="entry name" value="Cyt_P450_CS"/>
</dbReference>
<feature type="chain" id="PRO_5032440585" description="Cytochrome P450" evidence="7">
    <location>
        <begin position="21"/>
        <end position="502"/>
    </location>
</feature>
<evidence type="ECO:0000256" key="3">
    <source>
        <dbReference type="ARBA" id="ARBA00023002"/>
    </source>
</evidence>
<dbReference type="GO" id="GO:0005506">
    <property type="term" value="F:iron ion binding"/>
    <property type="evidence" value="ECO:0007669"/>
    <property type="project" value="InterPro"/>
</dbReference>
<keyword evidence="6" id="KW-0503">Monooxygenase</keyword>
<dbReference type="OrthoDB" id="678226at2759"/>
<dbReference type="InterPro" id="IPR002401">
    <property type="entry name" value="Cyt_P450_E_grp-I"/>
</dbReference>
<protein>
    <recommendedName>
        <fullName evidence="10">Cytochrome P450</fullName>
    </recommendedName>
</protein>
<evidence type="ECO:0000256" key="4">
    <source>
        <dbReference type="ARBA" id="ARBA00023004"/>
    </source>
</evidence>
<keyword evidence="2 5" id="KW-0479">Metal-binding</keyword>
<keyword evidence="3 6" id="KW-0560">Oxidoreductase</keyword>
<dbReference type="GO" id="GO:0004497">
    <property type="term" value="F:monooxygenase activity"/>
    <property type="evidence" value="ECO:0007669"/>
    <property type="project" value="UniProtKB-KW"/>
</dbReference>
<dbReference type="PRINTS" id="PR00385">
    <property type="entry name" value="P450"/>
</dbReference>
<keyword evidence="7" id="KW-0732">Signal</keyword>